<feature type="transmembrane region" description="Helical" evidence="1">
    <location>
        <begin position="197"/>
        <end position="217"/>
    </location>
</feature>
<keyword evidence="1" id="KW-0812">Transmembrane</keyword>
<accession>A0A1G7IU62</accession>
<dbReference type="Proteomes" id="UP000182114">
    <property type="component" value="Unassembled WGS sequence"/>
</dbReference>
<sequence length="302" mass="35254">MLKILYLFLALLCLSVVLAILLEDPNVVIFFIFISGFSFFLLCGVYLLQTRMKRLKLLTTFSTDLLQSNTNPVQSSMSPFYSNPMYFHIFLIVLVLLNIVLSQFELATYNSSYYSRFYDDLYFQVVIAVLFSILGVLNPLLKVPEVIKNRIKERHLKLYYLISNNRKMFYYRLLACILVIAYFSYERWLIVPNFDDSNIILQGVDIAILIFVLSTTYRMVTYAKIFLLENTFRLIKTFSILTSSIFILVPLVPLTFFILHILNLDESLISFDPVLFLAFNLIMVYVEYNLNNTKKATVNSEE</sequence>
<keyword evidence="1" id="KW-0472">Membrane</keyword>
<feature type="transmembrane region" description="Helical" evidence="1">
    <location>
        <begin position="29"/>
        <end position="48"/>
    </location>
</feature>
<evidence type="ECO:0000313" key="3">
    <source>
        <dbReference type="Proteomes" id="UP000182114"/>
    </source>
</evidence>
<keyword evidence="3" id="KW-1185">Reference proteome</keyword>
<dbReference type="AlphaFoldDB" id="A0A1G7IU62"/>
<proteinExistence type="predicted"/>
<evidence type="ECO:0000256" key="1">
    <source>
        <dbReference type="SAM" id="Phobius"/>
    </source>
</evidence>
<keyword evidence="1" id="KW-1133">Transmembrane helix</keyword>
<dbReference type="EMBL" id="FNBD01000008">
    <property type="protein sequence ID" value="SDF16145.1"/>
    <property type="molecule type" value="Genomic_DNA"/>
</dbReference>
<dbReference type="RefSeq" id="WP_139150267.1">
    <property type="nucleotide sequence ID" value="NZ_FNBD01000008.1"/>
</dbReference>
<protein>
    <submittedName>
        <fullName evidence="2">Uncharacterized protein</fullName>
    </submittedName>
</protein>
<feature type="transmembrane region" description="Helical" evidence="1">
    <location>
        <begin position="85"/>
        <end position="101"/>
    </location>
</feature>
<evidence type="ECO:0000313" key="2">
    <source>
        <dbReference type="EMBL" id="SDF16145.1"/>
    </source>
</evidence>
<name>A0A1G7IU62_9FLAO</name>
<feature type="transmembrane region" description="Helical" evidence="1">
    <location>
        <begin position="268"/>
        <end position="286"/>
    </location>
</feature>
<feature type="transmembrane region" description="Helical" evidence="1">
    <location>
        <begin position="169"/>
        <end position="185"/>
    </location>
</feature>
<organism evidence="2 3">
    <name type="scientific">Cellulophaga baltica</name>
    <dbReference type="NCBI Taxonomy" id="76594"/>
    <lineage>
        <taxon>Bacteria</taxon>
        <taxon>Pseudomonadati</taxon>
        <taxon>Bacteroidota</taxon>
        <taxon>Flavobacteriia</taxon>
        <taxon>Flavobacteriales</taxon>
        <taxon>Flavobacteriaceae</taxon>
        <taxon>Cellulophaga</taxon>
    </lineage>
</organism>
<feature type="transmembrane region" description="Helical" evidence="1">
    <location>
        <begin position="238"/>
        <end position="262"/>
    </location>
</feature>
<reference evidence="3" key="1">
    <citation type="submission" date="2016-10" db="EMBL/GenBank/DDBJ databases">
        <authorList>
            <person name="Varghese N."/>
            <person name="Submissions S."/>
        </authorList>
    </citation>
    <scope>NUCLEOTIDE SEQUENCE [LARGE SCALE GENOMIC DNA]</scope>
    <source>
        <strain evidence="3">DSM 24729</strain>
    </source>
</reference>
<gene>
    <name evidence="2" type="ORF">SAMN04487992_10831</name>
</gene>
<feature type="transmembrane region" description="Helical" evidence="1">
    <location>
        <begin position="121"/>
        <end position="141"/>
    </location>
</feature>